<accession>A0ABU5U958</accession>
<proteinExistence type="predicted"/>
<dbReference type="Gene3D" id="3.40.50.2000">
    <property type="entry name" value="Glycogen Phosphorylase B"/>
    <property type="match status" value="1"/>
</dbReference>
<keyword evidence="2" id="KW-1185">Reference proteome</keyword>
<dbReference type="RefSeq" id="WP_323307077.1">
    <property type="nucleotide sequence ID" value="NZ_JAYGHT010000236.1"/>
</dbReference>
<evidence type="ECO:0000313" key="2">
    <source>
        <dbReference type="Proteomes" id="UP001301728"/>
    </source>
</evidence>
<sequence length="83" mass="9305">EAAACGLPIICEDVGAVQSYLDENAVFYVKPNDSEAVINKFSELVNDRIGLLPYAEEALKQVQKWEWAKIAEKTEALYQSLQQ</sequence>
<feature type="non-terminal residue" evidence="1">
    <location>
        <position position="1"/>
    </location>
</feature>
<protein>
    <submittedName>
        <fullName evidence="1">Glycosyltransferase</fullName>
        <ecNumber evidence="1">2.4.-.-</ecNumber>
    </submittedName>
</protein>
<gene>
    <name evidence="1" type="ORF">VB854_31050</name>
</gene>
<dbReference type="EMBL" id="JAYGHT010000236">
    <property type="protein sequence ID" value="MEA5523377.1"/>
    <property type="molecule type" value="Genomic_DNA"/>
</dbReference>
<keyword evidence="1" id="KW-0328">Glycosyltransferase</keyword>
<dbReference type="SUPFAM" id="SSF53756">
    <property type="entry name" value="UDP-Glycosyltransferase/glycogen phosphorylase"/>
    <property type="match status" value="1"/>
</dbReference>
<organism evidence="1 2">
    <name type="scientific">Limnoraphis robusta CCNP1315</name>
    <dbReference type="NCBI Taxonomy" id="3110306"/>
    <lineage>
        <taxon>Bacteria</taxon>
        <taxon>Bacillati</taxon>
        <taxon>Cyanobacteriota</taxon>
        <taxon>Cyanophyceae</taxon>
        <taxon>Oscillatoriophycideae</taxon>
        <taxon>Oscillatoriales</taxon>
        <taxon>Sirenicapillariaceae</taxon>
        <taxon>Limnoraphis</taxon>
    </lineage>
</organism>
<name>A0ABU5U958_9CYAN</name>
<keyword evidence="1" id="KW-0808">Transferase</keyword>
<evidence type="ECO:0000313" key="1">
    <source>
        <dbReference type="EMBL" id="MEA5523377.1"/>
    </source>
</evidence>
<dbReference type="EC" id="2.4.-.-" evidence="1"/>
<dbReference type="GO" id="GO:0016757">
    <property type="term" value="F:glycosyltransferase activity"/>
    <property type="evidence" value="ECO:0007669"/>
    <property type="project" value="UniProtKB-KW"/>
</dbReference>
<reference evidence="1 2" key="1">
    <citation type="submission" date="2023-12" db="EMBL/GenBank/DDBJ databases">
        <title>Baltic Sea Cyanobacteria.</title>
        <authorList>
            <person name="Delbaje E."/>
            <person name="Fewer D.P."/>
            <person name="Shishido T.K."/>
        </authorList>
    </citation>
    <scope>NUCLEOTIDE SEQUENCE [LARGE SCALE GENOMIC DNA]</scope>
    <source>
        <strain evidence="1 2">CCNP 1315</strain>
    </source>
</reference>
<dbReference type="Proteomes" id="UP001301728">
    <property type="component" value="Unassembled WGS sequence"/>
</dbReference>
<comment type="caution">
    <text evidence="1">The sequence shown here is derived from an EMBL/GenBank/DDBJ whole genome shotgun (WGS) entry which is preliminary data.</text>
</comment>